<dbReference type="GO" id="GO:0048020">
    <property type="term" value="F:CCR chemokine receptor binding"/>
    <property type="evidence" value="ECO:0007669"/>
    <property type="project" value="TreeGrafter"/>
</dbReference>
<organism evidence="11 12">
    <name type="scientific">Fukomys damarensis</name>
    <name type="common">Damaraland mole rat</name>
    <name type="synonym">Cryptomys damarensis</name>
    <dbReference type="NCBI Taxonomy" id="885580"/>
    <lineage>
        <taxon>Eukaryota</taxon>
        <taxon>Metazoa</taxon>
        <taxon>Chordata</taxon>
        <taxon>Craniata</taxon>
        <taxon>Vertebrata</taxon>
        <taxon>Euteleostomi</taxon>
        <taxon>Mammalia</taxon>
        <taxon>Eutheria</taxon>
        <taxon>Euarchontoglires</taxon>
        <taxon>Glires</taxon>
        <taxon>Rodentia</taxon>
        <taxon>Hystricomorpha</taxon>
        <taxon>Bathyergidae</taxon>
        <taxon>Fukomys</taxon>
    </lineage>
</organism>
<evidence type="ECO:0000256" key="5">
    <source>
        <dbReference type="ARBA" id="ARBA00022525"/>
    </source>
</evidence>
<dbReference type="FunFam" id="2.40.50.40:FF:000002">
    <property type="entry name" value="C-C motif chemokine"/>
    <property type="match status" value="1"/>
</dbReference>
<evidence type="ECO:0000256" key="7">
    <source>
        <dbReference type="ARBA" id="ARBA00023157"/>
    </source>
</evidence>
<sequence>MKVSSVFLCLLLTTAAIGTHVLAQPGAVFTSDDCCFYMYPKSVSIQKLKSYTRITNINCPKEAVIFKTKLDRRICADPNEKWVKDCIKRLDQMSQTLKP</sequence>
<evidence type="ECO:0000259" key="10">
    <source>
        <dbReference type="SMART" id="SM00199"/>
    </source>
</evidence>
<accession>A0A091D6P5</accession>
<evidence type="ECO:0000256" key="6">
    <source>
        <dbReference type="ARBA" id="ARBA00022729"/>
    </source>
</evidence>
<dbReference type="SUPFAM" id="SSF54117">
    <property type="entry name" value="Interleukin 8-like chemokines"/>
    <property type="match status" value="1"/>
</dbReference>
<keyword evidence="3" id="KW-0145">Chemotaxis</keyword>
<evidence type="ECO:0000256" key="9">
    <source>
        <dbReference type="SAM" id="SignalP"/>
    </source>
</evidence>
<dbReference type="eggNOG" id="ENOG502S6ZP">
    <property type="taxonomic scope" value="Eukaryota"/>
</dbReference>
<dbReference type="AlphaFoldDB" id="A0A091D6P5"/>
<evidence type="ECO:0000256" key="4">
    <source>
        <dbReference type="ARBA" id="ARBA00022514"/>
    </source>
</evidence>
<dbReference type="GO" id="GO:0005615">
    <property type="term" value="C:extracellular space"/>
    <property type="evidence" value="ECO:0007669"/>
    <property type="project" value="UniProtKB-KW"/>
</dbReference>
<dbReference type="InterPro" id="IPR001811">
    <property type="entry name" value="Chemokine_IL8-like_dom"/>
</dbReference>
<comment type="similarity">
    <text evidence="2">Belongs to the intercrine beta (chemokine CC) family.</text>
</comment>
<dbReference type="PANTHER" id="PTHR12015">
    <property type="entry name" value="SMALL INDUCIBLE CYTOKINE A"/>
    <property type="match status" value="1"/>
</dbReference>
<feature type="signal peptide" evidence="9">
    <location>
        <begin position="1"/>
        <end position="23"/>
    </location>
</feature>
<feature type="domain" description="Chemokine interleukin-8-like" evidence="10">
    <location>
        <begin position="31"/>
        <end position="90"/>
    </location>
</feature>
<dbReference type="OrthoDB" id="9930747at2759"/>
<name>A0A091D6P5_FUKDA</name>
<dbReference type="SMART" id="SM00199">
    <property type="entry name" value="SCY"/>
    <property type="match status" value="1"/>
</dbReference>
<dbReference type="GO" id="GO:0048245">
    <property type="term" value="P:eosinophil chemotaxis"/>
    <property type="evidence" value="ECO:0007669"/>
    <property type="project" value="TreeGrafter"/>
</dbReference>
<dbReference type="OMA" id="NSPRTCC"/>
<dbReference type="STRING" id="885580.ENSFDAP00000013963"/>
<dbReference type="PANTHER" id="PTHR12015:SF209">
    <property type="entry name" value="C-C MOTIF CHEMOKINE 8"/>
    <property type="match status" value="1"/>
</dbReference>
<dbReference type="Gene3D" id="2.40.50.40">
    <property type="match status" value="1"/>
</dbReference>
<keyword evidence="7" id="KW-1015">Disulfide bond</keyword>
<evidence type="ECO:0000256" key="8">
    <source>
        <dbReference type="ARBA" id="ARBA00023198"/>
    </source>
</evidence>
<dbReference type="InterPro" id="IPR036048">
    <property type="entry name" value="Interleukin_8-like_sf"/>
</dbReference>
<protein>
    <submittedName>
        <fullName evidence="11">C-C motif chemokine 8</fullName>
    </submittedName>
</protein>
<dbReference type="GO" id="GO:0008009">
    <property type="term" value="F:chemokine activity"/>
    <property type="evidence" value="ECO:0007669"/>
    <property type="project" value="InterPro"/>
</dbReference>
<evidence type="ECO:0000313" key="12">
    <source>
        <dbReference type="Proteomes" id="UP000028990"/>
    </source>
</evidence>
<dbReference type="GO" id="GO:0030335">
    <property type="term" value="P:positive regulation of cell migration"/>
    <property type="evidence" value="ECO:0007669"/>
    <property type="project" value="TreeGrafter"/>
</dbReference>
<dbReference type="GO" id="GO:0006954">
    <property type="term" value="P:inflammatory response"/>
    <property type="evidence" value="ECO:0007669"/>
    <property type="project" value="UniProtKB-KW"/>
</dbReference>
<dbReference type="Proteomes" id="UP000028990">
    <property type="component" value="Unassembled WGS sequence"/>
</dbReference>
<reference evidence="11 12" key="1">
    <citation type="submission" date="2013-11" db="EMBL/GenBank/DDBJ databases">
        <title>The Damaraland mole rat (Fukomys damarensis) genome and evolution of African mole rats.</title>
        <authorList>
            <person name="Gladyshev V.N."/>
            <person name="Fang X."/>
        </authorList>
    </citation>
    <scope>NUCLEOTIDE SEQUENCE [LARGE SCALE GENOMIC DNA]</scope>
    <source>
        <tissue evidence="11">Liver</tissue>
    </source>
</reference>
<gene>
    <name evidence="11" type="ORF">H920_12664</name>
</gene>
<keyword evidence="12" id="KW-1185">Reference proteome</keyword>
<proteinExistence type="inferred from homology"/>
<dbReference type="GO" id="GO:0061844">
    <property type="term" value="P:antimicrobial humoral immune response mediated by antimicrobial peptide"/>
    <property type="evidence" value="ECO:0007669"/>
    <property type="project" value="TreeGrafter"/>
</dbReference>
<feature type="chain" id="PRO_5001872874" evidence="9">
    <location>
        <begin position="24"/>
        <end position="99"/>
    </location>
</feature>
<dbReference type="GO" id="GO:0070098">
    <property type="term" value="P:chemokine-mediated signaling pathway"/>
    <property type="evidence" value="ECO:0007669"/>
    <property type="project" value="TreeGrafter"/>
</dbReference>
<keyword evidence="8" id="KW-0395">Inflammatory response</keyword>
<dbReference type="Pfam" id="PF00048">
    <property type="entry name" value="IL8"/>
    <property type="match status" value="1"/>
</dbReference>
<evidence type="ECO:0000256" key="2">
    <source>
        <dbReference type="ARBA" id="ARBA00010868"/>
    </source>
</evidence>
<dbReference type="InterPro" id="IPR039809">
    <property type="entry name" value="Chemokine_b/g/d"/>
</dbReference>
<comment type="subcellular location">
    <subcellularLocation>
        <location evidence="1">Secreted</location>
    </subcellularLocation>
</comment>
<evidence type="ECO:0000313" key="11">
    <source>
        <dbReference type="EMBL" id="KFO25950.1"/>
    </source>
</evidence>
<keyword evidence="5" id="KW-0964">Secreted</keyword>
<keyword evidence="6 9" id="KW-0732">Signal</keyword>
<dbReference type="CDD" id="cd00272">
    <property type="entry name" value="Chemokine_CC"/>
    <property type="match status" value="1"/>
</dbReference>
<keyword evidence="4" id="KW-0202">Cytokine</keyword>
<evidence type="ECO:0000256" key="1">
    <source>
        <dbReference type="ARBA" id="ARBA00004613"/>
    </source>
</evidence>
<dbReference type="EMBL" id="KN123290">
    <property type="protein sequence ID" value="KFO25950.1"/>
    <property type="molecule type" value="Genomic_DNA"/>
</dbReference>
<evidence type="ECO:0000256" key="3">
    <source>
        <dbReference type="ARBA" id="ARBA00022500"/>
    </source>
</evidence>